<evidence type="ECO:0000313" key="3">
    <source>
        <dbReference type="Proteomes" id="UP000249794"/>
    </source>
</evidence>
<dbReference type="EMBL" id="QBMP01000133">
    <property type="protein sequence ID" value="PZO53214.1"/>
    <property type="molecule type" value="Genomic_DNA"/>
</dbReference>
<protein>
    <submittedName>
        <fullName evidence="2">Uncharacterized protein</fullName>
    </submittedName>
</protein>
<reference evidence="2 3" key="2">
    <citation type="submission" date="2018-06" db="EMBL/GenBank/DDBJ databases">
        <title>Metagenomic assembly of (sub)arctic Cyanobacteria and their associated microbiome from non-axenic cultures.</title>
        <authorList>
            <person name="Baurain D."/>
        </authorList>
    </citation>
    <scope>NUCLEOTIDE SEQUENCE [LARGE SCALE GENOMIC DNA]</scope>
    <source>
        <strain evidence="2">ULC027bin1</strain>
    </source>
</reference>
<feature type="transmembrane region" description="Helical" evidence="1">
    <location>
        <begin position="38"/>
        <end position="59"/>
    </location>
</feature>
<proteinExistence type="predicted"/>
<gene>
    <name evidence="2" type="ORF">DCF15_12945</name>
</gene>
<evidence type="ECO:0000256" key="1">
    <source>
        <dbReference type="SAM" id="Phobius"/>
    </source>
</evidence>
<name>A0A2W4X7N9_9CYAN</name>
<keyword evidence="1" id="KW-0472">Membrane</keyword>
<feature type="transmembrane region" description="Helical" evidence="1">
    <location>
        <begin position="184"/>
        <end position="212"/>
    </location>
</feature>
<keyword evidence="1" id="KW-0812">Transmembrane</keyword>
<feature type="transmembrane region" description="Helical" evidence="1">
    <location>
        <begin position="160"/>
        <end position="178"/>
    </location>
</feature>
<feature type="transmembrane region" description="Helical" evidence="1">
    <location>
        <begin position="95"/>
        <end position="118"/>
    </location>
</feature>
<sequence length="247" mass="27269">MAFSDFSEPLMDQLTHRLRQLAQRWDLKHATLIEALKLWCTWSGLTWLAFGVSLLFIEVGERRELSVVDGLIGGALVGLAQWLALKSHIRNAHQWILVSALSWGALALFQLGAIGWMAPETPILWIRAVMGLFYGAYVGAGLGAGQWWVIKKQVDQAWRWIPLMSGIWAIAITIGWTIGGELRIVSHLFVSEVVGLGLAWGAIATLSGLAIVKMLYQSNRQISDETSDDRRTLAAAKSNLSGSKSPY</sequence>
<dbReference type="AlphaFoldDB" id="A0A2W4X7N9"/>
<feature type="transmembrane region" description="Helical" evidence="1">
    <location>
        <begin position="124"/>
        <end position="148"/>
    </location>
</feature>
<reference evidence="3" key="1">
    <citation type="submission" date="2018-04" db="EMBL/GenBank/DDBJ databases">
        <authorList>
            <person name="Cornet L."/>
        </authorList>
    </citation>
    <scope>NUCLEOTIDE SEQUENCE [LARGE SCALE GENOMIC DNA]</scope>
</reference>
<dbReference type="Proteomes" id="UP000249794">
    <property type="component" value="Unassembled WGS sequence"/>
</dbReference>
<comment type="caution">
    <text evidence="2">The sequence shown here is derived from an EMBL/GenBank/DDBJ whole genome shotgun (WGS) entry which is preliminary data.</text>
</comment>
<organism evidence="2 3">
    <name type="scientific">Phormidesmis priestleyi</name>
    <dbReference type="NCBI Taxonomy" id="268141"/>
    <lineage>
        <taxon>Bacteria</taxon>
        <taxon>Bacillati</taxon>
        <taxon>Cyanobacteriota</taxon>
        <taxon>Cyanophyceae</taxon>
        <taxon>Leptolyngbyales</taxon>
        <taxon>Leptolyngbyaceae</taxon>
        <taxon>Phormidesmis</taxon>
    </lineage>
</organism>
<evidence type="ECO:0000313" key="2">
    <source>
        <dbReference type="EMBL" id="PZO53214.1"/>
    </source>
</evidence>
<accession>A0A2W4X7N9</accession>
<keyword evidence="1" id="KW-1133">Transmembrane helix</keyword>